<name>A0A9W8G9N9_9FUNG</name>
<reference evidence="4" key="1">
    <citation type="submission" date="2022-07" db="EMBL/GenBank/DDBJ databases">
        <title>Phylogenomic reconstructions and comparative analyses of Kickxellomycotina fungi.</title>
        <authorList>
            <person name="Reynolds N.K."/>
            <person name="Stajich J.E."/>
            <person name="Barry K."/>
            <person name="Grigoriev I.V."/>
            <person name="Crous P."/>
            <person name="Smith M.E."/>
        </authorList>
    </citation>
    <scope>NUCLEOTIDE SEQUENCE</scope>
    <source>
        <strain evidence="4">NRRL 3115</strain>
    </source>
</reference>
<comment type="function">
    <text evidence="2">Involved in nuclear export, actin cytoskeleton organization and vesicular transport.</text>
</comment>
<organism evidence="4 5">
    <name type="scientific">Coemansia spiralis</name>
    <dbReference type="NCBI Taxonomy" id="417178"/>
    <lineage>
        <taxon>Eukaryota</taxon>
        <taxon>Fungi</taxon>
        <taxon>Fungi incertae sedis</taxon>
        <taxon>Zoopagomycota</taxon>
        <taxon>Kickxellomycotina</taxon>
        <taxon>Kickxellomycetes</taxon>
        <taxon>Kickxellales</taxon>
        <taxon>Kickxellaceae</taxon>
        <taxon>Coemansia</taxon>
    </lineage>
</organism>
<comment type="subcellular location">
    <subcellularLocation>
        <location evidence="2">Nucleus</location>
    </subcellularLocation>
</comment>
<accession>A0A9W8G9N9</accession>
<evidence type="ECO:0000313" key="5">
    <source>
        <dbReference type="Proteomes" id="UP001151518"/>
    </source>
</evidence>
<dbReference type="EMBL" id="JANBTW010000028">
    <property type="protein sequence ID" value="KAJ2677779.1"/>
    <property type="molecule type" value="Genomic_DNA"/>
</dbReference>
<keyword evidence="2" id="KW-0813">Transport</keyword>
<keyword evidence="2" id="KW-0539">Nucleus</keyword>
<keyword evidence="2" id="KW-0653">Protein transport</keyword>
<dbReference type="PANTHER" id="PTHR13261:SF0">
    <property type="entry name" value="BRCA2 AND CDKN1A-INTERACTING PROTEIN"/>
    <property type="match status" value="1"/>
</dbReference>
<feature type="compositionally biased region" description="Low complexity" evidence="3">
    <location>
        <begin position="14"/>
        <end position="23"/>
    </location>
</feature>
<comment type="caution">
    <text evidence="4">The sequence shown here is derived from an EMBL/GenBank/DDBJ whole genome shotgun (WGS) entry which is preliminary data.</text>
</comment>
<evidence type="ECO:0000256" key="1">
    <source>
        <dbReference type="ARBA" id="ARBA00006781"/>
    </source>
</evidence>
<dbReference type="GO" id="GO:0005634">
    <property type="term" value="C:nucleus"/>
    <property type="evidence" value="ECO:0007669"/>
    <property type="project" value="UniProtKB-SubCell"/>
</dbReference>
<dbReference type="PIRSF" id="PIRSF028983">
    <property type="entry name" value="BCP1"/>
    <property type="match status" value="1"/>
</dbReference>
<dbReference type="PANTHER" id="PTHR13261">
    <property type="entry name" value="BRCA2 AND CDKN1A INTERACTING PROTEIN"/>
    <property type="match status" value="1"/>
</dbReference>
<feature type="region of interest" description="Disordered" evidence="3">
    <location>
        <begin position="1"/>
        <end position="23"/>
    </location>
</feature>
<dbReference type="Pfam" id="PF13862">
    <property type="entry name" value="BCCIP"/>
    <property type="match status" value="1"/>
</dbReference>
<dbReference type="InterPro" id="IPR025602">
    <property type="entry name" value="BCP1_family"/>
</dbReference>
<evidence type="ECO:0000256" key="3">
    <source>
        <dbReference type="SAM" id="MobiDB-lite"/>
    </source>
</evidence>
<gene>
    <name evidence="4" type="primary">BCP1</name>
    <name evidence="4" type="ORF">GGI25_002877</name>
</gene>
<feature type="compositionally biased region" description="Basic and acidic residues" evidence="3">
    <location>
        <begin position="1"/>
        <end position="13"/>
    </location>
</feature>
<dbReference type="GO" id="GO:0015031">
    <property type="term" value="P:protein transport"/>
    <property type="evidence" value="ECO:0007669"/>
    <property type="project" value="UniProtKB-KW"/>
</dbReference>
<dbReference type="OrthoDB" id="27543at2759"/>
<comment type="similarity">
    <text evidence="1 2">Belongs to the BCP1 family.</text>
</comment>
<protein>
    <recommendedName>
        <fullName evidence="2">Protein BCP1</fullName>
    </recommendedName>
</protein>
<dbReference type="AlphaFoldDB" id="A0A9W8G9N9"/>
<evidence type="ECO:0000256" key="2">
    <source>
        <dbReference type="PIRNR" id="PIRNR028983"/>
    </source>
</evidence>
<sequence>MSQKRAHDAEMHSASDASDASDASSINSTVDVDFEFFAPHPTDFHSIKRLLQTSFGDDSEDFDLSELTDLILEQATIGSTVKTDGEEGDPLALLTVLDLTTAHRDTKVVEQITEYLIKKAGAQMKDQVAQILGGRAGLLVSERIINIPPHVVAPMLRMLTDEMKTAELCDFEHYVLICPMYTETAAIEEDSDDESNKKKPLVTVRRNKNAAAKTSEQPSYLHPEDEFIEEFACLKFDYKFTRSKRAAESRNSFTDTGLAPSRRCLVIHKSNLSQLVDRLNDILAP</sequence>
<evidence type="ECO:0000313" key="4">
    <source>
        <dbReference type="EMBL" id="KAJ2677779.1"/>
    </source>
</evidence>
<dbReference type="Proteomes" id="UP001151518">
    <property type="component" value="Unassembled WGS sequence"/>
</dbReference>
<proteinExistence type="inferred from homology"/>